<feature type="coiled-coil region" evidence="6">
    <location>
        <begin position="86"/>
        <end position="145"/>
    </location>
</feature>
<keyword evidence="5" id="KW-0067">ATP-binding</keyword>
<comment type="subcellular location">
    <subcellularLocation>
        <location evidence="1">Cytoplasm</location>
    </subcellularLocation>
</comment>
<keyword evidence="4" id="KW-0547">Nucleotide-binding</keyword>
<evidence type="ECO:0000256" key="4">
    <source>
        <dbReference type="ARBA" id="ARBA00022741"/>
    </source>
</evidence>
<accession>A0A382PQX0</accession>
<dbReference type="InterPro" id="IPR036451">
    <property type="entry name" value="CblAdoTrfase-like_sf"/>
</dbReference>
<dbReference type="PANTHER" id="PTHR12213">
    <property type="entry name" value="CORRINOID ADENOSYLTRANSFERASE"/>
    <property type="match status" value="1"/>
</dbReference>
<evidence type="ECO:0000256" key="5">
    <source>
        <dbReference type="ARBA" id="ARBA00022840"/>
    </source>
</evidence>
<reference evidence="8" key="1">
    <citation type="submission" date="2018-05" db="EMBL/GenBank/DDBJ databases">
        <authorList>
            <person name="Lanie J.A."/>
            <person name="Ng W.-L."/>
            <person name="Kazmierczak K.M."/>
            <person name="Andrzejewski T.M."/>
            <person name="Davidsen T.M."/>
            <person name="Wayne K.J."/>
            <person name="Tettelin H."/>
            <person name="Glass J.I."/>
            <person name="Rusch D."/>
            <person name="Podicherti R."/>
            <person name="Tsui H.-C.T."/>
            <person name="Winkler M.E."/>
        </authorList>
    </citation>
    <scope>NUCLEOTIDE SEQUENCE</scope>
</reference>
<protein>
    <recommendedName>
        <fullName evidence="7">Cobalamin adenosyltransferase-like domain-containing protein</fullName>
    </recommendedName>
</protein>
<keyword evidence="6" id="KW-0175">Coiled coil</keyword>
<keyword evidence="2" id="KW-0963">Cytoplasm</keyword>
<dbReference type="EMBL" id="UINC01108739">
    <property type="protein sequence ID" value="SVC75065.1"/>
    <property type="molecule type" value="Genomic_DNA"/>
</dbReference>
<dbReference type="InterPro" id="IPR029499">
    <property type="entry name" value="PduO-typ"/>
</dbReference>
<evidence type="ECO:0000256" key="1">
    <source>
        <dbReference type="ARBA" id="ARBA00004496"/>
    </source>
</evidence>
<dbReference type="GO" id="GO:0005737">
    <property type="term" value="C:cytoplasm"/>
    <property type="evidence" value="ECO:0007669"/>
    <property type="project" value="UniProtKB-SubCell"/>
</dbReference>
<sequence>MVMLDKIYTRGGDAGKTSLVSGKRVPKHNLRVETYGTVDEANSFIGIVRLYTETKPDLQLGQIQNDLFDLGADLATPYEKGKDEGLRITHEQVQRLENEIDDYNGTLKPLTSFVLPGGSEASAYLHAARSIIRRAERLATKLNEQDPINPSVVIYLNRLSDHLFVLARHLNENGNADLLWEPGANQGKGNEAKK</sequence>
<evidence type="ECO:0000256" key="6">
    <source>
        <dbReference type="SAM" id="Coils"/>
    </source>
</evidence>
<dbReference type="PANTHER" id="PTHR12213:SF0">
    <property type="entry name" value="CORRINOID ADENOSYLTRANSFERASE MMAB"/>
    <property type="match status" value="1"/>
</dbReference>
<evidence type="ECO:0000256" key="3">
    <source>
        <dbReference type="ARBA" id="ARBA00022679"/>
    </source>
</evidence>
<gene>
    <name evidence="8" type="ORF">METZ01_LOCUS327919</name>
</gene>
<dbReference type="Gene3D" id="1.20.1200.10">
    <property type="entry name" value="Cobalamin adenosyltransferase-like"/>
    <property type="match status" value="1"/>
</dbReference>
<keyword evidence="3" id="KW-0808">Transferase</keyword>
<evidence type="ECO:0000259" key="7">
    <source>
        <dbReference type="Pfam" id="PF01923"/>
    </source>
</evidence>
<dbReference type="SUPFAM" id="SSF89028">
    <property type="entry name" value="Cobalamin adenosyltransferase-like"/>
    <property type="match status" value="1"/>
</dbReference>
<dbReference type="FunFam" id="1.20.1200.10:FF:000003">
    <property type="entry name" value="ATP:cob(I)alamin adenosyltransferase"/>
    <property type="match status" value="1"/>
</dbReference>
<organism evidence="8">
    <name type="scientific">marine metagenome</name>
    <dbReference type="NCBI Taxonomy" id="408172"/>
    <lineage>
        <taxon>unclassified sequences</taxon>
        <taxon>metagenomes</taxon>
        <taxon>ecological metagenomes</taxon>
    </lineage>
</organism>
<evidence type="ECO:0000256" key="2">
    <source>
        <dbReference type="ARBA" id="ARBA00022490"/>
    </source>
</evidence>
<dbReference type="InterPro" id="IPR016030">
    <property type="entry name" value="CblAdoTrfase-like"/>
</dbReference>
<dbReference type="Pfam" id="PF01923">
    <property type="entry name" value="Cob_adeno_trans"/>
    <property type="match status" value="1"/>
</dbReference>
<dbReference type="GO" id="GO:0008817">
    <property type="term" value="F:corrinoid adenosyltransferase activity"/>
    <property type="evidence" value="ECO:0007669"/>
    <property type="project" value="TreeGrafter"/>
</dbReference>
<dbReference type="GO" id="GO:0005524">
    <property type="term" value="F:ATP binding"/>
    <property type="evidence" value="ECO:0007669"/>
    <property type="project" value="UniProtKB-KW"/>
</dbReference>
<dbReference type="NCBIfam" id="TIGR00636">
    <property type="entry name" value="PduO_Nterm"/>
    <property type="match status" value="1"/>
</dbReference>
<name>A0A382PQX0_9ZZZZ</name>
<proteinExistence type="predicted"/>
<evidence type="ECO:0000313" key="8">
    <source>
        <dbReference type="EMBL" id="SVC75065.1"/>
    </source>
</evidence>
<dbReference type="AlphaFoldDB" id="A0A382PQX0"/>
<feature type="domain" description="Cobalamin adenosyltransferase-like" evidence="7">
    <location>
        <begin position="7"/>
        <end position="169"/>
    </location>
</feature>